<evidence type="ECO:0000313" key="12">
    <source>
        <dbReference type="EMBL" id="PON42106.1"/>
    </source>
</evidence>
<keyword evidence="2" id="KW-0433">Leucine-rich repeat</keyword>
<evidence type="ECO:0000313" key="13">
    <source>
        <dbReference type="Proteomes" id="UP000237105"/>
    </source>
</evidence>
<keyword evidence="9" id="KW-0325">Glycoprotein</keyword>
<dbReference type="Pfam" id="PF00560">
    <property type="entry name" value="LRR_1"/>
    <property type="match status" value="2"/>
</dbReference>
<dbReference type="InterPro" id="IPR032675">
    <property type="entry name" value="LRR_dom_sf"/>
</dbReference>
<dbReference type="InterPro" id="IPR001611">
    <property type="entry name" value="Leu-rich_rpt"/>
</dbReference>
<dbReference type="PANTHER" id="PTHR48063:SF101">
    <property type="entry name" value="LRR RECEPTOR-LIKE SERINE_THREONINE-PROTEIN KINASE FLS2"/>
    <property type="match status" value="1"/>
</dbReference>
<name>A0A2P5B034_PARAD</name>
<evidence type="ECO:0000259" key="11">
    <source>
        <dbReference type="Pfam" id="PF08263"/>
    </source>
</evidence>
<dbReference type="SUPFAM" id="SSF52058">
    <property type="entry name" value="L domain-like"/>
    <property type="match status" value="1"/>
</dbReference>
<keyword evidence="8" id="KW-0675">Receptor</keyword>
<evidence type="ECO:0000256" key="8">
    <source>
        <dbReference type="ARBA" id="ARBA00023170"/>
    </source>
</evidence>
<evidence type="ECO:0000256" key="7">
    <source>
        <dbReference type="ARBA" id="ARBA00023136"/>
    </source>
</evidence>
<keyword evidence="6" id="KW-1133">Transmembrane helix</keyword>
<gene>
    <name evidence="12" type="ORF">PanWU01x14_284130</name>
</gene>
<keyword evidence="13" id="KW-1185">Reference proteome</keyword>
<dbReference type="InterPro" id="IPR046956">
    <property type="entry name" value="RLP23-like"/>
</dbReference>
<protein>
    <submittedName>
        <fullName evidence="12">LRR domain containing protein</fullName>
    </submittedName>
</protein>
<dbReference type="AlphaFoldDB" id="A0A2P5B034"/>
<accession>A0A2P5B034</accession>
<keyword evidence="3" id="KW-0812">Transmembrane</keyword>
<dbReference type="Gene3D" id="3.80.10.10">
    <property type="entry name" value="Ribonuclease Inhibitor"/>
    <property type="match status" value="2"/>
</dbReference>
<keyword evidence="7" id="KW-0472">Membrane</keyword>
<evidence type="ECO:0000256" key="2">
    <source>
        <dbReference type="ARBA" id="ARBA00022614"/>
    </source>
</evidence>
<dbReference type="Proteomes" id="UP000237105">
    <property type="component" value="Unassembled WGS sequence"/>
</dbReference>
<evidence type="ECO:0000256" key="5">
    <source>
        <dbReference type="ARBA" id="ARBA00022737"/>
    </source>
</evidence>
<dbReference type="GO" id="GO:0016020">
    <property type="term" value="C:membrane"/>
    <property type="evidence" value="ECO:0007669"/>
    <property type="project" value="UniProtKB-SubCell"/>
</dbReference>
<feature type="chain" id="PRO_5015196823" evidence="10">
    <location>
        <begin position="27"/>
        <end position="312"/>
    </location>
</feature>
<dbReference type="STRING" id="3476.A0A2P5B034"/>
<organism evidence="12 13">
    <name type="scientific">Parasponia andersonii</name>
    <name type="common">Sponia andersonii</name>
    <dbReference type="NCBI Taxonomy" id="3476"/>
    <lineage>
        <taxon>Eukaryota</taxon>
        <taxon>Viridiplantae</taxon>
        <taxon>Streptophyta</taxon>
        <taxon>Embryophyta</taxon>
        <taxon>Tracheophyta</taxon>
        <taxon>Spermatophyta</taxon>
        <taxon>Magnoliopsida</taxon>
        <taxon>eudicotyledons</taxon>
        <taxon>Gunneridae</taxon>
        <taxon>Pentapetalae</taxon>
        <taxon>rosids</taxon>
        <taxon>fabids</taxon>
        <taxon>Rosales</taxon>
        <taxon>Cannabaceae</taxon>
        <taxon>Parasponia</taxon>
    </lineage>
</organism>
<dbReference type="EMBL" id="JXTB01000399">
    <property type="protein sequence ID" value="PON42106.1"/>
    <property type="molecule type" value="Genomic_DNA"/>
</dbReference>
<keyword evidence="5" id="KW-0677">Repeat</keyword>
<comment type="subcellular location">
    <subcellularLocation>
        <location evidence="1">Membrane</location>
        <topology evidence="1">Single-pass type I membrane protein</topology>
    </subcellularLocation>
</comment>
<evidence type="ECO:0000256" key="1">
    <source>
        <dbReference type="ARBA" id="ARBA00004479"/>
    </source>
</evidence>
<evidence type="ECO:0000256" key="9">
    <source>
        <dbReference type="ARBA" id="ARBA00023180"/>
    </source>
</evidence>
<dbReference type="PANTHER" id="PTHR48063">
    <property type="entry name" value="LRR RECEPTOR-LIKE KINASE"/>
    <property type="match status" value="1"/>
</dbReference>
<evidence type="ECO:0000256" key="4">
    <source>
        <dbReference type="ARBA" id="ARBA00022729"/>
    </source>
</evidence>
<reference evidence="13" key="1">
    <citation type="submission" date="2016-06" db="EMBL/GenBank/DDBJ databases">
        <title>Parallel loss of symbiosis genes in relatives of nitrogen-fixing non-legume Parasponia.</title>
        <authorList>
            <person name="Van Velzen R."/>
            <person name="Holmer R."/>
            <person name="Bu F."/>
            <person name="Rutten L."/>
            <person name="Van Zeijl A."/>
            <person name="Liu W."/>
            <person name="Santuari L."/>
            <person name="Cao Q."/>
            <person name="Sharma T."/>
            <person name="Shen D."/>
            <person name="Roswanjaya Y."/>
            <person name="Wardhani T."/>
            <person name="Kalhor M.S."/>
            <person name="Jansen J."/>
            <person name="Van den Hoogen J."/>
            <person name="Gungor B."/>
            <person name="Hartog M."/>
            <person name="Hontelez J."/>
            <person name="Verver J."/>
            <person name="Yang W.-C."/>
            <person name="Schijlen E."/>
            <person name="Repin R."/>
            <person name="Schilthuizen M."/>
            <person name="Schranz E."/>
            <person name="Heidstra R."/>
            <person name="Miyata K."/>
            <person name="Fedorova E."/>
            <person name="Kohlen W."/>
            <person name="Bisseling T."/>
            <person name="Smit S."/>
            <person name="Geurts R."/>
        </authorList>
    </citation>
    <scope>NUCLEOTIDE SEQUENCE [LARGE SCALE GENOMIC DNA]</scope>
    <source>
        <strain evidence="13">cv. WU1-14</strain>
    </source>
</reference>
<keyword evidence="4 10" id="KW-0732">Signal</keyword>
<evidence type="ECO:0000256" key="3">
    <source>
        <dbReference type="ARBA" id="ARBA00022692"/>
    </source>
</evidence>
<feature type="signal peptide" evidence="10">
    <location>
        <begin position="1"/>
        <end position="26"/>
    </location>
</feature>
<dbReference type="Pfam" id="PF08263">
    <property type="entry name" value="LRRNT_2"/>
    <property type="match status" value="1"/>
</dbReference>
<feature type="domain" description="Leucine-rich repeat-containing N-terminal plant-type" evidence="11">
    <location>
        <begin position="41"/>
        <end position="81"/>
    </location>
</feature>
<comment type="caution">
    <text evidence="12">The sequence shown here is derived from an EMBL/GenBank/DDBJ whole genome shotgun (WGS) entry which is preliminary data.</text>
</comment>
<evidence type="ECO:0000256" key="6">
    <source>
        <dbReference type="ARBA" id="ARBA00022989"/>
    </source>
</evidence>
<evidence type="ECO:0000256" key="10">
    <source>
        <dbReference type="SAM" id="SignalP"/>
    </source>
</evidence>
<dbReference type="InterPro" id="IPR013210">
    <property type="entry name" value="LRR_N_plant-typ"/>
</dbReference>
<sequence length="312" mass="35374">MMSRSVSQTVLVHLVIFIYLTDSLLASSSGAGEPKVRCKEAEKQAWLNIKEELHDKYSLLSSWGKEEEKRECCEWIGVGCDNNSGHVTKLDLSFPTNFGRDHDDWPLEGNISSSLVDLHLLNYLDVSNIYFYGNSIPSFIGTLSRLRYLNLSSTSLVGEIPSKLAKLSTLQFLYLTYNWHLNIKKLKWILRLSSFQLLDLSFTNMSLANDWVFVVNNLPHLLTNLLLRDCNLPDMVPKSSLSLVNSSTVLVVLDLSLNHLSASIFQLLFNYNRSLVVYLDLSYNNFKGPIPKAFKNMAVLTYLHLSASHFQG</sequence>
<proteinExistence type="predicted"/>
<dbReference type="OrthoDB" id="1166468at2759"/>